<dbReference type="PANTHER" id="PTHR46696:SF6">
    <property type="entry name" value="P450, PUTATIVE (EUROFUNG)-RELATED"/>
    <property type="match status" value="1"/>
</dbReference>
<evidence type="ECO:0000256" key="4">
    <source>
        <dbReference type="ARBA" id="ARBA00023002"/>
    </source>
</evidence>
<evidence type="ECO:0000256" key="5">
    <source>
        <dbReference type="ARBA" id="ARBA00023004"/>
    </source>
</evidence>
<dbReference type="SUPFAM" id="SSF48264">
    <property type="entry name" value="Cytochrome P450"/>
    <property type="match status" value="1"/>
</dbReference>
<gene>
    <name evidence="9" type="ORF">UA74_06865</name>
</gene>
<dbReference type="InterPro" id="IPR001128">
    <property type="entry name" value="Cyt_P450"/>
</dbReference>
<protein>
    <submittedName>
        <fullName evidence="9">Cytochrome P450</fullName>
    </submittedName>
</protein>
<dbReference type="PRINTS" id="PR00385">
    <property type="entry name" value="P450"/>
</dbReference>
<dbReference type="GO" id="GO:0016705">
    <property type="term" value="F:oxidoreductase activity, acting on paired donors, with incorporation or reduction of molecular oxygen"/>
    <property type="evidence" value="ECO:0007669"/>
    <property type="project" value="InterPro"/>
</dbReference>
<keyword evidence="3 7" id="KW-0479">Metal-binding</keyword>
<dbReference type="InterPro" id="IPR017972">
    <property type="entry name" value="Cyt_P450_CS"/>
</dbReference>
<evidence type="ECO:0000256" key="2">
    <source>
        <dbReference type="ARBA" id="ARBA00022617"/>
    </source>
</evidence>
<dbReference type="PANTHER" id="PTHR46696">
    <property type="entry name" value="P450, PUTATIVE (EUROFUNG)-RELATED"/>
    <property type="match status" value="1"/>
</dbReference>
<dbReference type="PRINTS" id="PR00359">
    <property type="entry name" value="BP450"/>
</dbReference>
<dbReference type="Pfam" id="PF00067">
    <property type="entry name" value="p450"/>
    <property type="match status" value="3"/>
</dbReference>
<dbReference type="Proteomes" id="UP000185511">
    <property type="component" value="Chromosome"/>
</dbReference>
<keyword evidence="10" id="KW-1185">Reference proteome</keyword>
<organism evidence="9 10">
    <name type="scientific">Actinoalloteichus fjordicus</name>
    <dbReference type="NCBI Taxonomy" id="1612552"/>
    <lineage>
        <taxon>Bacteria</taxon>
        <taxon>Bacillati</taxon>
        <taxon>Actinomycetota</taxon>
        <taxon>Actinomycetes</taxon>
        <taxon>Pseudonocardiales</taxon>
        <taxon>Pseudonocardiaceae</taxon>
        <taxon>Actinoalloteichus</taxon>
    </lineage>
</organism>
<accession>A0AAC9L8N9</accession>
<dbReference type="AlphaFoldDB" id="A0AAC9L8N9"/>
<reference evidence="10" key="1">
    <citation type="submission" date="2016-06" db="EMBL/GenBank/DDBJ databases">
        <title>Complete genome sequence of Actinoalloteichus fjordicus DSM 46855 (=ADI127-17), type strain of the new species Actinoalloteichus fjordicus.</title>
        <authorList>
            <person name="Ruckert C."/>
            <person name="Nouioui I."/>
            <person name="Willmese J."/>
            <person name="van Wezel G."/>
            <person name="Klenk H.-P."/>
            <person name="Kalinowski J."/>
            <person name="Zotchev S.B."/>
        </authorList>
    </citation>
    <scope>NUCLEOTIDE SEQUENCE [LARGE SCALE GENOMIC DNA]</scope>
    <source>
        <strain evidence="10">ADI127-7</strain>
    </source>
</reference>
<dbReference type="FunFam" id="1.10.630.10:FF:000018">
    <property type="entry name" value="Cytochrome P450 monooxygenase"/>
    <property type="match status" value="1"/>
</dbReference>
<dbReference type="CDD" id="cd11031">
    <property type="entry name" value="Cyp158A-like"/>
    <property type="match status" value="1"/>
</dbReference>
<sequence>MASDDGLDTTSMPHHSDDHASDRPGSGGADSAGPDAEPDGVLSLPFPDAFGLDPSPTWAALRSNRPIVRVRTLTGDEVWLVTRYADVRTVLGDPRFSRALTVRPGAPRTAVATPRPQAMTAMDPPEHTRLRKLVTKAFTHRRMQQMRPWIAETAERLADRLADQPQPVDARAHFALPLPIAVICELLGVPADDRPLFQRWSEQVYSMELAQRSQVEADYGSLEAYIGELVATKRRALTTDQAPADLLAELILVRDERDALSEDELVSLGLTLLVAGHETTANQIGSFLITLLREPARWQRLVSAPEDIPTAVEELLRFNRLGETGQYRVAAEDVELAGVRIRAGDGVIAAIGSADRDAAAFDAPDELRLARTDNPHLAFGHGVHHCLGAPLARVELQESLRVLTARFPTMRLAVAPEELRWRRVLISGVAELPVSL</sequence>
<evidence type="ECO:0000256" key="8">
    <source>
        <dbReference type="SAM" id="MobiDB-lite"/>
    </source>
</evidence>
<evidence type="ECO:0000256" key="6">
    <source>
        <dbReference type="ARBA" id="ARBA00023033"/>
    </source>
</evidence>
<dbReference type="EMBL" id="CP016076">
    <property type="protein sequence ID" value="APU13443.1"/>
    <property type="molecule type" value="Genomic_DNA"/>
</dbReference>
<evidence type="ECO:0000313" key="10">
    <source>
        <dbReference type="Proteomes" id="UP000185511"/>
    </source>
</evidence>
<dbReference type="RefSeq" id="WP_232237660.1">
    <property type="nucleotide sequence ID" value="NZ_CP016076.1"/>
</dbReference>
<proteinExistence type="inferred from homology"/>
<keyword evidence="6 7" id="KW-0503">Monooxygenase</keyword>
<dbReference type="GO" id="GO:0004497">
    <property type="term" value="F:monooxygenase activity"/>
    <property type="evidence" value="ECO:0007669"/>
    <property type="project" value="UniProtKB-KW"/>
</dbReference>
<feature type="region of interest" description="Disordered" evidence="8">
    <location>
        <begin position="1"/>
        <end position="48"/>
    </location>
</feature>
<dbReference type="InterPro" id="IPR002397">
    <property type="entry name" value="Cyt_P450_B"/>
</dbReference>
<evidence type="ECO:0000313" key="9">
    <source>
        <dbReference type="EMBL" id="APU13443.1"/>
    </source>
</evidence>
<name>A0AAC9L8N9_9PSEU</name>
<dbReference type="GO" id="GO:0005506">
    <property type="term" value="F:iron ion binding"/>
    <property type="evidence" value="ECO:0007669"/>
    <property type="project" value="InterPro"/>
</dbReference>
<evidence type="ECO:0000256" key="3">
    <source>
        <dbReference type="ARBA" id="ARBA00022723"/>
    </source>
</evidence>
<dbReference type="KEGG" id="acad:UA74_06865"/>
<keyword evidence="4 7" id="KW-0560">Oxidoreductase</keyword>
<dbReference type="Gene3D" id="1.10.630.10">
    <property type="entry name" value="Cytochrome P450"/>
    <property type="match status" value="1"/>
</dbReference>
<dbReference type="PROSITE" id="PS00086">
    <property type="entry name" value="CYTOCHROME_P450"/>
    <property type="match status" value="1"/>
</dbReference>
<evidence type="ECO:0000256" key="1">
    <source>
        <dbReference type="ARBA" id="ARBA00010617"/>
    </source>
</evidence>
<comment type="similarity">
    <text evidence="1 7">Belongs to the cytochrome P450 family.</text>
</comment>
<evidence type="ECO:0000256" key="7">
    <source>
        <dbReference type="RuleBase" id="RU000461"/>
    </source>
</evidence>
<keyword evidence="5 7" id="KW-0408">Iron</keyword>
<dbReference type="GO" id="GO:0020037">
    <property type="term" value="F:heme binding"/>
    <property type="evidence" value="ECO:0007669"/>
    <property type="project" value="InterPro"/>
</dbReference>
<keyword evidence="2 7" id="KW-0349">Heme</keyword>
<dbReference type="InterPro" id="IPR036396">
    <property type="entry name" value="Cyt_P450_sf"/>
</dbReference>